<evidence type="ECO:0000313" key="4">
    <source>
        <dbReference type="Proteomes" id="UP001396898"/>
    </source>
</evidence>
<protein>
    <recommendedName>
        <fullName evidence="2">Bacteriophage T5 Orf172 DNA-binding domain-containing protein</fullName>
    </recommendedName>
</protein>
<accession>A0ABR1RZ48</accession>
<gene>
    <name evidence="3" type="ORF">PG991_007044</name>
</gene>
<dbReference type="InterPro" id="IPR053006">
    <property type="entry name" value="Meiosis_regulatory"/>
</dbReference>
<comment type="caution">
    <text evidence="3">The sequence shown here is derived from an EMBL/GenBank/DDBJ whole genome shotgun (WGS) entry which is preliminary data.</text>
</comment>
<evidence type="ECO:0000313" key="3">
    <source>
        <dbReference type="EMBL" id="KAK8023163.1"/>
    </source>
</evidence>
<dbReference type="PANTHER" id="PTHR28094">
    <property type="entry name" value="MEIOTICALLY UP-REGULATED GENE 113 PROTEIN"/>
    <property type="match status" value="1"/>
</dbReference>
<dbReference type="SMART" id="SM00974">
    <property type="entry name" value="T5orf172"/>
    <property type="match status" value="1"/>
</dbReference>
<proteinExistence type="predicted"/>
<evidence type="ECO:0000256" key="1">
    <source>
        <dbReference type="SAM" id="MobiDB-lite"/>
    </source>
</evidence>
<dbReference type="Proteomes" id="UP001396898">
    <property type="component" value="Unassembled WGS sequence"/>
</dbReference>
<dbReference type="PANTHER" id="PTHR28094:SF2">
    <property type="entry name" value="BACTERIOPHAGE T5 ORF172 DNA-BINDING DOMAIN-CONTAINING PROTEIN"/>
    <property type="match status" value="1"/>
</dbReference>
<dbReference type="Pfam" id="PF10544">
    <property type="entry name" value="T5orf172"/>
    <property type="match status" value="1"/>
</dbReference>
<keyword evidence="4" id="KW-1185">Reference proteome</keyword>
<feature type="domain" description="Bacteriophage T5 Orf172 DNA-binding" evidence="2">
    <location>
        <begin position="21"/>
        <end position="111"/>
    </location>
</feature>
<dbReference type="EMBL" id="JAQQWI010000009">
    <property type="protein sequence ID" value="KAK8023163.1"/>
    <property type="molecule type" value="Genomic_DNA"/>
</dbReference>
<reference evidence="3 4" key="1">
    <citation type="submission" date="2023-01" db="EMBL/GenBank/DDBJ databases">
        <title>Analysis of 21 Apiospora genomes using comparative genomics revels a genus with tremendous synthesis potential of carbohydrate active enzymes and secondary metabolites.</title>
        <authorList>
            <person name="Sorensen T."/>
        </authorList>
    </citation>
    <scope>NUCLEOTIDE SEQUENCE [LARGE SCALE GENOMIC DNA]</scope>
    <source>
        <strain evidence="3 4">CBS 20057</strain>
    </source>
</reference>
<evidence type="ECO:0000259" key="2">
    <source>
        <dbReference type="SMART" id="SM00974"/>
    </source>
</evidence>
<sequence length="335" mass="38487">MLEDLRRRDDETGSLYIFERPSSPGYVKIGWTARKVYDRLASWAKCGYKPRLLFRVDNVPHAQRVETLTHYELIKEWRKERPCKAAKCKGTRHQEWFEISGEEAIEVLGRWVSVMKEANPYGLDAHLKPEWRQYMENAFHGGKLVTSQDVLAHHAVLLAGKAAHQVVADETECTTSAKEEKAESSVYEVEENCDTVAVKFEMNQEGAKEKEEWDDRLLVVGEETESVTKECVEADRGVGQRRCSYRTEHKKDTNTTIKICEVDEEENEGGHLSVKQEPEQPLVGCREAGIEERNTGVLPHAPETERKEKPHVRRWRKSDTLGCQIQEESPVLPEK</sequence>
<dbReference type="InterPro" id="IPR018306">
    <property type="entry name" value="Phage_T5_Orf172_DNA-bd"/>
</dbReference>
<name>A0ABR1RZ48_9PEZI</name>
<organism evidence="3 4">
    <name type="scientific">Apiospora marii</name>
    <dbReference type="NCBI Taxonomy" id="335849"/>
    <lineage>
        <taxon>Eukaryota</taxon>
        <taxon>Fungi</taxon>
        <taxon>Dikarya</taxon>
        <taxon>Ascomycota</taxon>
        <taxon>Pezizomycotina</taxon>
        <taxon>Sordariomycetes</taxon>
        <taxon>Xylariomycetidae</taxon>
        <taxon>Amphisphaeriales</taxon>
        <taxon>Apiosporaceae</taxon>
        <taxon>Apiospora</taxon>
    </lineage>
</organism>
<feature type="region of interest" description="Disordered" evidence="1">
    <location>
        <begin position="293"/>
        <end position="335"/>
    </location>
</feature>